<protein>
    <recommendedName>
        <fullName evidence="3">N-acetyltransferase domain-containing protein</fullName>
    </recommendedName>
</protein>
<reference evidence="1" key="1">
    <citation type="submission" date="2014-08" db="EMBL/GenBank/DDBJ databases">
        <title>Comparative genomics of the Paenibacillus odorifer group.</title>
        <authorList>
            <person name="den Bakker H.C."/>
            <person name="Tsai Y.-C.Y.-C."/>
            <person name="Martin N."/>
            <person name="Korlach J."/>
            <person name="Wiedmann M."/>
        </authorList>
    </citation>
    <scope>NUCLEOTIDE SEQUENCE [LARGE SCALE GENOMIC DNA]</scope>
    <source>
        <strain evidence="1">DSM 13188</strain>
    </source>
</reference>
<dbReference type="HOGENOM" id="CLU_2410442_0_0_9"/>
<organism evidence="1 2">
    <name type="scientific">Paenibacillus borealis</name>
    <dbReference type="NCBI Taxonomy" id="160799"/>
    <lineage>
        <taxon>Bacteria</taxon>
        <taxon>Bacillati</taxon>
        <taxon>Bacillota</taxon>
        <taxon>Bacilli</taxon>
        <taxon>Bacillales</taxon>
        <taxon>Paenibacillaceae</taxon>
        <taxon>Paenibacillus</taxon>
    </lineage>
</organism>
<dbReference type="AlphaFoldDB" id="A0A089L961"/>
<accession>A0A089L961</accession>
<proteinExistence type="predicted"/>
<dbReference type="OrthoDB" id="9127144at2"/>
<dbReference type="KEGG" id="pbd:PBOR_06535"/>
<dbReference type="EMBL" id="CP009285">
    <property type="protein sequence ID" value="AIQ56635.1"/>
    <property type="molecule type" value="Genomic_DNA"/>
</dbReference>
<gene>
    <name evidence="1" type="ORF">PBOR_06535</name>
</gene>
<sequence length="92" mass="10513">MTVELKPVCIDNWYECTRLTVKPEQLNVFPAPVVNWIAESKYVDERNSSCTRIMIGHRPDNLIAGRMYEALGFLKASEEVIDGEIVRLLQTS</sequence>
<evidence type="ECO:0000313" key="2">
    <source>
        <dbReference type="Proteomes" id="UP000029518"/>
    </source>
</evidence>
<dbReference type="Proteomes" id="UP000029518">
    <property type="component" value="Chromosome"/>
</dbReference>
<keyword evidence="2" id="KW-1185">Reference proteome</keyword>
<name>A0A089L961_PAEBO</name>
<dbReference type="RefSeq" id="WP_042210944.1">
    <property type="nucleotide sequence ID" value="NZ_CP009285.1"/>
</dbReference>
<evidence type="ECO:0008006" key="3">
    <source>
        <dbReference type="Google" id="ProtNLM"/>
    </source>
</evidence>
<evidence type="ECO:0000313" key="1">
    <source>
        <dbReference type="EMBL" id="AIQ56635.1"/>
    </source>
</evidence>